<evidence type="ECO:0000313" key="3">
    <source>
        <dbReference type="Proteomes" id="UP000216913"/>
    </source>
</evidence>
<dbReference type="Proteomes" id="UP000216913">
    <property type="component" value="Unassembled WGS sequence"/>
</dbReference>
<dbReference type="EMBL" id="NEVP01000017">
    <property type="protein sequence ID" value="OZI42711.1"/>
    <property type="molecule type" value="Genomic_DNA"/>
</dbReference>
<dbReference type="Gene3D" id="3.30.450.40">
    <property type="match status" value="1"/>
</dbReference>
<evidence type="ECO:0000313" key="2">
    <source>
        <dbReference type="EMBL" id="OZI42711.1"/>
    </source>
</evidence>
<dbReference type="RefSeq" id="WP_094804544.1">
    <property type="nucleotide sequence ID" value="NZ_NEVN01000013.1"/>
</dbReference>
<feature type="domain" description="GAF" evidence="1">
    <location>
        <begin position="24"/>
        <end position="159"/>
    </location>
</feature>
<dbReference type="SUPFAM" id="SSF55781">
    <property type="entry name" value="GAF domain-like"/>
    <property type="match status" value="1"/>
</dbReference>
<dbReference type="InterPro" id="IPR003018">
    <property type="entry name" value="GAF"/>
</dbReference>
<proteinExistence type="predicted"/>
<sequence length="169" mass="17790">MSQVALLDSPAALAALDRLTAAHAAADMAAVFAAVDAYAGTVLAHRLCTANRVDVDAMRVVRLYSSNPQAYPPGGSKEKAGTPWGQRVLRDHEIFVGEGVDAIRAFFDDHDAIARLGLQSVINVPVVQGGRCVGTLNFLMAHETVQASHVHMARLAAAMCVPAYLAAQG</sequence>
<reference evidence="2 3" key="1">
    <citation type="submission" date="2017-05" db="EMBL/GenBank/DDBJ databases">
        <title>Complete and WGS of Bordetella genogroups.</title>
        <authorList>
            <person name="Spilker T."/>
            <person name="LiPuma J."/>
        </authorList>
    </citation>
    <scope>NUCLEOTIDE SEQUENCE [LARGE SCALE GENOMIC DNA]</scope>
    <source>
        <strain evidence="2 3">AU10456</strain>
    </source>
</reference>
<organism evidence="2 3">
    <name type="scientific">Bordetella genomosp. 5</name>
    <dbReference type="NCBI Taxonomy" id="1395608"/>
    <lineage>
        <taxon>Bacteria</taxon>
        <taxon>Pseudomonadati</taxon>
        <taxon>Pseudomonadota</taxon>
        <taxon>Betaproteobacteria</taxon>
        <taxon>Burkholderiales</taxon>
        <taxon>Alcaligenaceae</taxon>
        <taxon>Bordetella</taxon>
    </lineage>
</organism>
<keyword evidence="3" id="KW-1185">Reference proteome</keyword>
<comment type="caution">
    <text evidence="2">The sequence shown here is derived from an EMBL/GenBank/DDBJ whole genome shotgun (WGS) entry which is preliminary data.</text>
</comment>
<dbReference type="OrthoDB" id="9022072at2"/>
<accession>A0A261T041</accession>
<protein>
    <submittedName>
        <fullName evidence="2">GAF domain-containing protein</fullName>
    </submittedName>
</protein>
<name>A0A261T041_9BORD</name>
<gene>
    <name evidence="2" type="ORF">CAL25_23710</name>
</gene>
<dbReference type="Pfam" id="PF01590">
    <property type="entry name" value="GAF"/>
    <property type="match status" value="1"/>
</dbReference>
<dbReference type="InterPro" id="IPR029016">
    <property type="entry name" value="GAF-like_dom_sf"/>
</dbReference>
<evidence type="ECO:0000259" key="1">
    <source>
        <dbReference type="Pfam" id="PF01590"/>
    </source>
</evidence>
<dbReference type="AlphaFoldDB" id="A0A261T041"/>